<dbReference type="AlphaFoldDB" id="A0A1I0JIC2"/>
<dbReference type="RefSeq" id="WP_143060182.1">
    <property type="nucleotide sequence ID" value="NZ_FOHJ01000020.1"/>
</dbReference>
<dbReference type="STRING" id="237682.SAMN05421676_1201"/>
<dbReference type="EMBL" id="FOHJ01000020">
    <property type="protein sequence ID" value="SEU09273.1"/>
    <property type="molecule type" value="Genomic_DNA"/>
</dbReference>
<feature type="signal peptide" evidence="1">
    <location>
        <begin position="1"/>
        <end position="30"/>
    </location>
</feature>
<protein>
    <submittedName>
        <fullName evidence="3">PA14 domain-containing protein</fullName>
    </submittedName>
</protein>
<evidence type="ECO:0000259" key="2">
    <source>
        <dbReference type="PROSITE" id="PS51820"/>
    </source>
</evidence>
<dbReference type="InterPro" id="IPR037524">
    <property type="entry name" value="PA14/GLEYA"/>
</dbReference>
<dbReference type="SUPFAM" id="SSF56988">
    <property type="entry name" value="Anthrax protective antigen"/>
    <property type="match status" value="1"/>
</dbReference>
<dbReference type="Gene3D" id="3.90.182.10">
    <property type="entry name" value="Toxin - Anthrax Protective Antigen,domain 1"/>
    <property type="match status" value="1"/>
</dbReference>
<feature type="non-terminal residue" evidence="3">
    <location>
        <position position="203"/>
    </location>
</feature>
<keyword evidence="1" id="KW-0732">Signal</keyword>
<reference evidence="4" key="1">
    <citation type="submission" date="2016-10" db="EMBL/GenBank/DDBJ databases">
        <authorList>
            <person name="Varghese N."/>
            <person name="Submissions S."/>
        </authorList>
    </citation>
    <scope>NUCLEOTIDE SEQUENCE [LARGE SCALE GENOMIC DNA]</scope>
    <source>
        <strain evidence="4">CGMCC 1.3566</strain>
    </source>
</reference>
<dbReference type="InterPro" id="IPR011658">
    <property type="entry name" value="PA14_dom"/>
</dbReference>
<evidence type="ECO:0000313" key="3">
    <source>
        <dbReference type="EMBL" id="SEU09273.1"/>
    </source>
</evidence>
<dbReference type="PROSITE" id="PS51820">
    <property type="entry name" value="PA14"/>
    <property type="match status" value="1"/>
</dbReference>
<organism evidence="3 4">
    <name type="scientific">Salinibacillus kushneri</name>
    <dbReference type="NCBI Taxonomy" id="237682"/>
    <lineage>
        <taxon>Bacteria</taxon>
        <taxon>Bacillati</taxon>
        <taxon>Bacillota</taxon>
        <taxon>Bacilli</taxon>
        <taxon>Bacillales</taxon>
        <taxon>Bacillaceae</taxon>
        <taxon>Salinibacillus</taxon>
    </lineage>
</organism>
<sequence>MKLKLNSKLLFSNGFFILVIFMSFNNVVSADSNNWDVEMYQNDNLEGTPVDQTTTKNINFYWGNTLSPAKNIPANTTFSATYKRNINVDEGAYNIITTANAGIRVYVDGNLYIDNWNDSGSTQRVEQALFLSKGKHSIRVDVKETAGEASLDFSLDDLHRDNRWYGVVFPNDDLSGQGSLTGYDPQIPNLNFDWGNAKSPASG</sequence>
<accession>A0A1I0JIC2</accession>
<dbReference type="Proteomes" id="UP000199095">
    <property type="component" value="Unassembled WGS sequence"/>
</dbReference>
<feature type="chain" id="PRO_5011554596" evidence="1">
    <location>
        <begin position="31"/>
        <end position="203"/>
    </location>
</feature>
<dbReference type="Pfam" id="PF07691">
    <property type="entry name" value="PA14"/>
    <property type="match status" value="1"/>
</dbReference>
<evidence type="ECO:0000256" key="1">
    <source>
        <dbReference type="SAM" id="SignalP"/>
    </source>
</evidence>
<name>A0A1I0JIC2_9BACI</name>
<feature type="domain" description="PA14" evidence="2">
    <location>
        <begin position="30"/>
        <end position="172"/>
    </location>
</feature>
<keyword evidence="4" id="KW-1185">Reference proteome</keyword>
<proteinExistence type="predicted"/>
<dbReference type="OrthoDB" id="9816557at2"/>
<gene>
    <name evidence="3" type="ORF">SAMN05421676_1201</name>
</gene>
<evidence type="ECO:0000313" key="4">
    <source>
        <dbReference type="Proteomes" id="UP000199095"/>
    </source>
</evidence>